<reference evidence="3 4" key="1">
    <citation type="submission" date="2019-02" db="EMBL/GenBank/DDBJ databases">
        <title>Paenibacillus sp. nov., isolated from surface-sterilized tissue of Thalictrum simplex L.</title>
        <authorList>
            <person name="Tuo L."/>
        </authorList>
    </citation>
    <scope>NUCLEOTIDE SEQUENCE [LARGE SCALE GENOMIC DNA]</scope>
    <source>
        <strain evidence="3 4">N2SHLJ1</strain>
    </source>
</reference>
<feature type="domain" description="DUF218" evidence="2">
    <location>
        <begin position="77"/>
        <end position="243"/>
    </location>
</feature>
<dbReference type="InterPro" id="IPR003848">
    <property type="entry name" value="DUF218"/>
</dbReference>
<sequence length="247" mass="26855">MMLYILKFIFSLISPPGLFILLALLLALYLYRSHKRAALLSALLAGFMYLCCMPLLSDSLLRAWEYRYTPPADISADAIVVLTGGAVGGAPGTGGIGGLTGDTLSRAVTAVELYRKSRLPIIVSGGQVFADTGNEGRIAKQTMISLGVPESAILLDDTSRNTAENAEHTRGILTEHGFKQPLLITSAYHMERAVHHFKNQGVYVIPYPTDYRTSPQFAWDMNKLAPSASALAKLTMLVKEVLGLLQR</sequence>
<organism evidence="3 4">
    <name type="scientific">Paenibacillus thalictri</name>
    <dbReference type="NCBI Taxonomy" id="2527873"/>
    <lineage>
        <taxon>Bacteria</taxon>
        <taxon>Bacillati</taxon>
        <taxon>Bacillota</taxon>
        <taxon>Bacilli</taxon>
        <taxon>Bacillales</taxon>
        <taxon>Paenibacillaceae</taxon>
        <taxon>Paenibacillus</taxon>
    </lineage>
</organism>
<keyword evidence="1" id="KW-0812">Transmembrane</keyword>
<feature type="transmembrane region" description="Helical" evidence="1">
    <location>
        <begin position="12"/>
        <end position="31"/>
    </location>
</feature>
<evidence type="ECO:0000259" key="2">
    <source>
        <dbReference type="Pfam" id="PF02698"/>
    </source>
</evidence>
<dbReference type="CDD" id="cd06259">
    <property type="entry name" value="YdcF-like"/>
    <property type="match status" value="1"/>
</dbReference>
<dbReference type="GO" id="GO:0005886">
    <property type="term" value="C:plasma membrane"/>
    <property type="evidence" value="ECO:0007669"/>
    <property type="project" value="TreeGrafter"/>
</dbReference>
<evidence type="ECO:0000313" key="3">
    <source>
        <dbReference type="EMBL" id="TBL73053.1"/>
    </source>
</evidence>
<dbReference type="PANTHER" id="PTHR30336:SF4">
    <property type="entry name" value="ENVELOPE BIOGENESIS FACTOR ELYC"/>
    <property type="match status" value="1"/>
</dbReference>
<protein>
    <submittedName>
        <fullName evidence="3">YdcF family protein</fullName>
    </submittedName>
</protein>
<dbReference type="GO" id="GO:0043164">
    <property type="term" value="P:Gram-negative-bacterium-type cell wall biogenesis"/>
    <property type="evidence" value="ECO:0007669"/>
    <property type="project" value="TreeGrafter"/>
</dbReference>
<name>A0A4Q9DLV2_9BACL</name>
<dbReference type="PANTHER" id="PTHR30336">
    <property type="entry name" value="INNER MEMBRANE PROTEIN, PROBABLE PERMEASE"/>
    <property type="match status" value="1"/>
</dbReference>
<dbReference type="EMBL" id="SIRE01000022">
    <property type="protein sequence ID" value="TBL73053.1"/>
    <property type="molecule type" value="Genomic_DNA"/>
</dbReference>
<evidence type="ECO:0000256" key="1">
    <source>
        <dbReference type="SAM" id="Phobius"/>
    </source>
</evidence>
<dbReference type="InterPro" id="IPR014729">
    <property type="entry name" value="Rossmann-like_a/b/a_fold"/>
</dbReference>
<keyword evidence="1" id="KW-1133">Transmembrane helix</keyword>
<dbReference type="GO" id="GO:0000270">
    <property type="term" value="P:peptidoglycan metabolic process"/>
    <property type="evidence" value="ECO:0007669"/>
    <property type="project" value="TreeGrafter"/>
</dbReference>
<dbReference type="AlphaFoldDB" id="A0A4Q9DLV2"/>
<keyword evidence="1" id="KW-0472">Membrane</keyword>
<proteinExistence type="predicted"/>
<feature type="transmembrane region" description="Helical" evidence="1">
    <location>
        <begin position="37"/>
        <end position="57"/>
    </location>
</feature>
<keyword evidence="4" id="KW-1185">Reference proteome</keyword>
<dbReference type="InterPro" id="IPR051599">
    <property type="entry name" value="Cell_Envelope_Assoc"/>
</dbReference>
<dbReference type="Pfam" id="PF02698">
    <property type="entry name" value="DUF218"/>
    <property type="match status" value="1"/>
</dbReference>
<accession>A0A4Q9DLV2</accession>
<comment type="caution">
    <text evidence="3">The sequence shown here is derived from an EMBL/GenBank/DDBJ whole genome shotgun (WGS) entry which is preliminary data.</text>
</comment>
<evidence type="ECO:0000313" key="4">
    <source>
        <dbReference type="Proteomes" id="UP000293142"/>
    </source>
</evidence>
<dbReference type="Proteomes" id="UP000293142">
    <property type="component" value="Unassembled WGS sequence"/>
</dbReference>
<gene>
    <name evidence="3" type="ORF">EYB31_27895</name>
</gene>
<dbReference type="Gene3D" id="3.40.50.620">
    <property type="entry name" value="HUPs"/>
    <property type="match status" value="1"/>
</dbReference>